<evidence type="ECO:0000313" key="12">
    <source>
        <dbReference type="Ensembl" id="ENSCMIP00000042457.1"/>
    </source>
</evidence>
<dbReference type="OMA" id="VACYESG"/>
<feature type="region of interest" description="Disordered" evidence="10">
    <location>
        <begin position="632"/>
        <end position="832"/>
    </location>
</feature>
<feature type="compositionally biased region" description="Acidic residues" evidence="10">
    <location>
        <begin position="131"/>
        <end position="142"/>
    </location>
</feature>
<dbReference type="SUPFAM" id="SSF57667">
    <property type="entry name" value="beta-beta-alpha zinc fingers"/>
    <property type="match status" value="1"/>
</dbReference>
<feature type="compositionally biased region" description="Basic residues" evidence="10">
    <location>
        <begin position="769"/>
        <end position="778"/>
    </location>
</feature>
<feature type="compositionally biased region" description="Basic and acidic residues" evidence="10">
    <location>
        <begin position="1114"/>
        <end position="1144"/>
    </location>
</feature>
<dbReference type="FunFam" id="3.30.160.60:FF:000083">
    <property type="entry name" value="Immunodeficiency virus type I enhancer binding protein 1"/>
    <property type="match status" value="1"/>
</dbReference>
<dbReference type="PROSITE" id="PS00028">
    <property type="entry name" value="ZINC_FINGER_C2H2_1"/>
    <property type="match status" value="2"/>
</dbReference>
<keyword evidence="6" id="KW-0805">Transcription regulation</keyword>
<feature type="compositionally biased region" description="Low complexity" evidence="10">
    <location>
        <begin position="1083"/>
        <end position="1097"/>
    </location>
</feature>
<feature type="region of interest" description="Disordered" evidence="10">
    <location>
        <begin position="118"/>
        <end position="158"/>
    </location>
</feature>
<feature type="region of interest" description="Disordered" evidence="10">
    <location>
        <begin position="1012"/>
        <end position="1144"/>
    </location>
</feature>
<evidence type="ECO:0000256" key="3">
    <source>
        <dbReference type="ARBA" id="ARBA00022737"/>
    </source>
</evidence>
<dbReference type="Pfam" id="PF00096">
    <property type="entry name" value="zf-C2H2"/>
    <property type="match status" value="2"/>
</dbReference>
<dbReference type="FunFam" id="3.30.160.60:FF:001151">
    <property type="entry name" value="zinc finger homeobox protein 3"/>
    <property type="match status" value="1"/>
</dbReference>
<protein>
    <recommendedName>
        <fullName evidence="11">C2H2-type domain-containing protein</fullName>
    </recommendedName>
</protein>
<dbReference type="GO" id="GO:0005634">
    <property type="term" value="C:nucleus"/>
    <property type="evidence" value="ECO:0007669"/>
    <property type="project" value="UniProtKB-SubCell"/>
</dbReference>
<feature type="compositionally biased region" description="Polar residues" evidence="10">
    <location>
        <begin position="1012"/>
        <end position="1028"/>
    </location>
</feature>
<feature type="compositionally biased region" description="Polar residues" evidence="10">
    <location>
        <begin position="632"/>
        <end position="645"/>
    </location>
</feature>
<feature type="compositionally biased region" description="Acidic residues" evidence="10">
    <location>
        <begin position="526"/>
        <end position="552"/>
    </location>
</feature>
<evidence type="ECO:0000313" key="13">
    <source>
        <dbReference type="Proteomes" id="UP000314986"/>
    </source>
</evidence>
<dbReference type="InterPro" id="IPR051969">
    <property type="entry name" value="Zinc-finger_DNA-bd_regulators"/>
</dbReference>
<comment type="subcellular location">
    <subcellularLocation>
        <location evidence="1">Nucleus</location>
    </subcellularLocation>
</comment>
<sequence>MPTYGTAMYTTLSQMLVTQSMGSPSTVVLCRVEDSRAKGTVVCTPAGQGLSLNLSQIITSHHRDVFQAPYLRIPFPMTERKGYATLGSPADRAYASDCYPSAIGGSKRMLSPAGSLELTMESQQQKRVKEEEIEEEPEEKSEPEERPTAIPSGPAVAGRLHKPLATRQCVESKASPILTCQEWDSGSKLTVPTQQSTGSSEKYQLWPGSQYSSKASLATMKKEEPETTRERSSLQLQEPQQPTSSTSEDTPSPFLLTDVSDVQQVLHFPSLHTTTNVSWCYLNYIKPNHEQQTDRRASVYASWCISLYNPNLPGMSTKLSLALLRSKQRTSREMYTMAAVSRRDTGKLVPSSTRKPRVSEIHAPSLHSGEGRKDTCKIEKEEERKEKHEDDTSVPKRMEPSRIRIFEGGYKSNEDYVYVRGRGRGKYVCEECGIRCKKPSMLKKHIRTHTDLRPYVCSYCNFAFKTKGNLTKHMKSKAHSKKCQEMGVTVALMEELESEEGTSEEKLKKAEESEGTDATEEHQFSDVEDSDDDEDNDDEDEEEEEESQEELSSEMRSVSPNSLGTITTFSKGESLALPLDTISKQEPLLTTHYSLMSYSMSSSHLHAGQLMASSELGTVPVCYAASYAQLEGSSPMSPLTSPERLTSSHREASARDASPKRQWSPKREVPSGSRLSPEREEPSPGHRQASSSQCFSPGKELSPGRAPSPRRRPSPGREVSPKRCSSPRTETSPRREVSPGRPSSPERKGSPGVAVSTRYLSLWRDASPRRRAPVRTRSPRKEESPDARCQSPPRPSGQSSSFLTQQSGAPSAALPPGLPGKELEPPDLQPKTWRFGQGGLYEEVCPPPLAWCPHPTRTLPSGSEGQSEAWLGFRPRAGGALFSHLPLHSQQLVRTPYPMIPIGGIQMVQARPGGHPQAPVSSLQPGFSLAGFTAAKSESAARSEDEPLPRPRSASPATPQPFPSLHAPLARTQSVAPHRTKASGFEGEGVAGTLAYTQEEYRVQIYSEPSTRSARSLLEQHSSGSARQDGSPDRSEPSPQPSTSGEGTSKDPSEYQRSVACYESGRTLATKRRPLDGVGGGSSSSSSCSEPSSPSHSFQPARTLPRRQGHPFRTHRDAGPSQGEHHSGAAQLDAKKDSSDAGTS</sequence>
<feature type="compositionally biased region" description="Low complexity" evidence="10">
    <location>
        <begin position="796"/>
        <end position="815"/>
    </location>
</feature>
<dbReference type="Proteomes" id="UP000314986">
    <property type="component" value="Unassembled WGS sequence"/>
</dbReference>
<accession>A0A4W3JIZ6</accession>
<dbReference type="GO" id="GO:0008270">
    <property type="term" value="F:zinc ion binding"/>
    <property type="evidence" value="ECO:0007669"/>
    <property type="project" value="UniProtKB-KW"/>
</dbReference>
<evidence type="ECO:0000256" key="9">
    <source>
        <dbReference type="PROSITE-ProRule" id="PRU00042"/>
    </source>
</evidence>
<feature type="compositionally biased region" description="Basic and acidic residues" evidence="10">
    <location>
        <begin position="503"/>
        <end position="512"/>
    </location>
</feature>
<feature type="region of interest" description="Disordered" evidence="10">
    <location>
        <begin position="214"/>
        <end position="254"/>
    </location>
</feature>
<evidence type="ECO:0000256" key="5">
    <source>
        <dbReference type="ARBA" id="ARBA00022833"/>
    </source>
</evidence>
<reference evidence="12" key="5">
    <citation type="submission" date="2025-09" db="UniProtKB">
        <authorList>
            <consortium name="Ensembl"/>
        </authorList>
    </citation>
    <scope>IDENTIFICATION</scope>
</reference>
<organism evidence="12 13">
    <name type="scientific">Callorhinchus milii</name>
    <name type="common">Ghost shark</name>
    <dbReference type="NCBI Taxonomy" id="7868"/>
    <lineage>
        <taxon>Eukaryota</taxon>
        <taxon>Metazoa</taxon>
        <taxon>Chordata</taxon>
        <taxon>Craniata</taxon>
        <taxon>Vertebrata</taxon>
        <taxon>Chondrichthyes</taxon>
        <taxon>Holocephali</taxon>
        <taxon>Chimaeriformes</taxon>
        <taxon>Callorhinchidae</taxon>
        <taxon>Callorhinchus</taxon>
    </lineage>
</organism>
<keyword evidence="8" id="KW-0539">Nucleus</keyword>
<feature type="domain" description="C2H2-type" evidence="11">
    <location>
        <begin position="455"/>
        <end position="484"/>
    </location>
</feature>
<feature type="compositionally biased region" description="Basic residues" evidence="10">
    <location>
        <begin position="1104"/>
        <end position="1113"/>
    </location>
</feature>
<dbReference type="Gene3D" id="3.30.160.60">
    <property type="entry name" value="Classic Zinc Finger"/>
    <property type="match status" value="2"/>
</dbReference>
<dbReference type="GO" id="GO:0000981">
    <property type="term" value="F:DNA-binding transcription factor activity, RNA polymerase II-specific"/>
    <property type="evidence" value="ECO:0007669"/>
    <property type="project" value="TreeGrafter"/>
</dbReference>
<proteinExistence type="predicted"/>
<feature type="compositionally biased region" description="Polar residues" evidence="10">
    <location>
        <begin position="555"/>
        <end position="565"/>
    </location>
</feature>
<evidence type="ECO:0000256" key="8">
    <source>
        <dbReference type="ARBA" id="ARBA00023242"/>
    </source>
</evidence>
<feature type="region of interest" description="Disordered" evidence="10">
    <location>
        <begin position="342"/>
        <end position="395"/>
    </location>
</feature>
<dbReference type="SMART" id="SM00355">
    <property type="entry name" value="ZnF_C2H2"/>
    <property type="match status" value="2"/>
</dbReference>
<dbReference type="InterPro" id="IPR036236">
    <property type="entry name" value="Znf_C2H2_sf"/>
</dbReference>
<feature type="compositionally biased region" description="Basic and acidic residues" evidence="10">
    <location>
        <begin position="220"/>
        <end position="232"/>
    </location>
</feature>
<dbReference type="PROSITE" id="PS50157">
    <property type="entry name" value="ZINC_FINGER_C2H2_2"/>
    <property type="match status" value="2"/>
</dbReference>
<evidence type="ECO:0000256" key="6">
    <source>
        <dbReference type="ARBA" id="ARBA00023015"/>
    </source>
</evidence>
<reference evidence="13" key="3">
    <citation type="journal article" date="2014" name="Nature">
        <title>Elephant shark genome provides unique insights into gnathostome evolution.</title>
        <authorList>
            <consortium name="International Elephant Shark Genome Sequencing Consortium"/>
            <person name="Venkatesh B."/>
            <person name="Lee A.P."/>
            <person name="Ravi V."/>
            <person name="Maurya A.K."/>
            <person name="Lian M.M."/>
            <person name="Swann J.B."/>
            <person name="Ohta Y."/>
            <person name="Flajnik M.F."/>
            <person name="Sutoh Y."/>
            <person name="Kasahara M."/>
            <person name="Hoon S."/>
            <person name="Gangu V."/>
            <person name="Roy S.W."/>
            <person name="Irimia M."/>
            <person name="Korzh V."/>
            <person name="Kondrychyn I."/>
            <person name="Lim Z.W."/>
            <person name="Tay B.H."/>
            <person name="Tohari S."/>
            <person name="Kong K.W."/>
            <person name="Ho S."/>
            <person name="Lorente-Galdos B."/>
            <person name="Quilez J."/>
            <person name="Marques-Bonet T."/>
            <person name="Raney B.J."/>
            <person name="Ingham P.W."/>
            <person name="Tay A."/>
            <person name="Hillier L.W."/>
            <person name="Minx P."/>
            <person name="Boehm T."/>
            <person name="Wilson R.K."/>
            <person name="Brenner S."/>
            <person name="Warren W.C."/>
        </authorList>
    </citation>
    <scope>NUCLEOTIDE SEQUENCE [LARGE SCALE GENOMIC DNA]</scope>
</reference>
<evidence type="ECO:0000256" key="2">
    <source>
        <dbReference type="ARBA" id="ARBA00022723"/>
    </source>
</evidence>
<dbReference type="SMART" id="SM00451">
    <property type="entry name" value="ZnF_U1"/>
    <property type="match status" value="1"/>
</dbReference>
<dbReference type="InterPro" id="IPR003604">
    <property type="entry name" value="Matrin/U1-like-C_Znf_C2H2"/>
</dbReference>
<dbReference type="PANTHER" id="PTHR45944">
    <property type="entry name" value="SCHNURRI, ISOFORM F"/>
    <property type="match status" value="1"/>
</dbReference>
<evidence type="ECO:0000256" key="4">
    <source>
        <dbReference type="ARBA" id="ARBA00022771"/>
    </source>
</evidence>
<feature type="region of interest" description="Disordered" evidence="10">
    <location>
        <begin position="188"/>
        <end position="207"/>
    </location>
</feature>
<feature type="domain" description="C2H2-type" evidence="11">
    <location>
        <begin position="427"/>
        <end position="454"/>
    </location>
</feature>
<reference evidence="12" key="4">
    <citation type="submission" date="2025-08" db="UniProtKB">
        <authorList>
            <consortium name="Ensembl"/>
        </authorList>
    </citation>
    <scope>IDENTIFICATION</scope>
</reference>
<evidence type="ECO:0000256" key="7">
    <source>
        <dbReference type="ARBA" id="ARBA00023163"/>
    </source>
</evidence>
<feature type="compositionally biased region" description="Low complexity" evidence="10">
    <location>
        <begin position="239"/>
        <end position="253"/>
    </location>
</feature>
<feature type="compositionally biased region" description="Basic and acidic residues" evidence="10">
    <location>
        <begin position="939"/>
        <end position="949"/>
    </location>
</feature>
<reference evidence="13" key="1">
    <citation type="journal article" date="2006" name="Science">
        <title>Ancient noncoding elements conserved in the human genome.</title>
        <authorList>
            <person name="Venkatesh B."/>
            <person name="Kirkness E.F."/>
            <person name="Loh Y.H."/>
            <person name="Halpern A.L."/>
            <person name="Lee A.P."/>
            <person name="Johnson J."/>
            <person name="Dandona N."/>
            <person name="Viswanathan L.D."/>
            <person name="Tay A."/>
            <person name="Venter J.C."/>
            <person name="Strausberg R.L."/>
            <person name="Brenner S."/>
        </authorList>
    </citation>
    <scope>NUCLEOTIDE SEQUENCE [LARGE SCALE GENOMIC DNA]</scope>
</reference>
<evidence type="ECO:0000256" key="1">
    <source>
        <dbReference type="ARBA" id="ARBA00004123"/>
    </source>
</evidence>
<dbReference type="AlphaFoldDB" id="A0A4W3JIZ6"/>
<feature type="compositionally biased region" description="Basic and acidic residues" evidence="10">
    <location>
        <begin position="731"/>
        <end position="749"/>
    </location>
</feature>
<evidence type="ECO:0000259" key="11">
    <source>
        <dbReference type="PROSITE" id="PS50157"/>
    </source>
</evidence>
<dbReference type="InParanoid" id="A0A4W3JIZ6"/>
<keyword evidence="5" id="KW-0862">Zinc</keyword>
<keyword evidence="13" id="KW-1185">Reference proteome</keyword>
<feature type="compositionally biased region" description="Basic and acidic residues" evidence="10">
    <location>
        <begin position="646"/>
        <end position="669"/>
    </location>
</feature>
<keyword evidence="2" id="KW-0479">Metal-binding</keyword>
<feature type="region of interest" description="Disordered" evidence="10">
    <location>
        <begin position="497"/>
        <end position="565"/>
    </location>
</feature>
<evidence type="ECO:0000256" key="10">
    <source>
        <dbReference type="SAM" id="MobiDB-lite"/>
    </source>
</evidence>
<keyword evidence="3" id="KW-0677">Repeat</keyword>
<dbReference type="GeneTree" id="ENSGT00940000157218"/>
<dbReference type="GO" id="GO:0000978">
    <property type="term" value="F:RNA polymerase II cis-regulatory region sequence-specific DNA binding"/>
    <property type="evidence" value="ECO:0007669"/>
    <property type="project" value="TreeGrafter"/>
</dbReference>
<feature type="compositionally biased region" description="Basic and acidic residues" evidence="10">
    <location>
        <begin position="369"/>
        <end position="395"/>
    </location>
</feature>
<feature type="region of interest" description="Disordered" evidence="10">
    <location>
        <begin position="934"/>
        <end position="965"/>
    </location>
</feature>
<keyword evidence="7" id="KW-0804">Transcription</keyword>
<dbReference type="PANTHER" id="PTHR45944:SF5">
    <property type="entry name" value="TRANSCRIPTION FACTOR HIVEP3"/>
    <property type="match status" value="1"/>
</dbReference>
<dbReference type="InterPro" id="IPR013087">
    <property type="entry name" value="Znf_C2H2_type"/>
</dbReference>
<dbReference type="Ensembl" id="ENSCMIT00000043076.1">
    <property type="protein sequence ID" value="ENSCMIP00000042457.1"/>
    <property type="gene ID" value="ENSCMIG00000017657.1"/>
</dbReference>
<reference evidence="13" key="2">
    <citation type="journal article" date="2007" name="PLoS Biol.">
        <title>Survey sequencing and comparative analysis of the elephant shark (Callorhinchus milii) genome.</title>
        <authorList>
            <person name="Venkatesh B."/>
            <person name="Kirkness E.F."/>
            <person name="Loh Y.H."/>
            <person name="Halpern A.L."/>
            <person name="Lee A.P."/>
            <person name="Johnson J."/>
            <person name="Dandona N."/>
            <person name="Viswanathan L.D."/>
            <person name="Tay A."/>
            <person name="Venter J.C."/>
            <person name="Strausberg R.L."/>
            <person name="Brenner S."/>
        </authorList>
    </citation>
    <scope>NUCLEOTIDE SEQUENCE [LARGE SCALE GENOMIC DNA]</scope>
</reference>
<keyword evidence="4 9" id="KW-0863">Zinc-finger</keyword>
<dbReference type="STRING" id="7868.ENSCMIP00000042457"/>
<name>A0A4W3JIZ6_CALMI</name>